<dbReference type="Proteomes" id="UP000237466">
    <property type="component" value="Unassembled WGS sequence"/>
</dbReference>
<gene>
    <name evidence="5" type="ORF">CRN52_10400</name>
</gene>
<evidence type="ECO:0000313" key="6">
    <source>
        <dbReference type="Proteomes" id="UP000237466"/>
    </source>
</evidence>
<evidence type="ECO:0000313" key="5">
    <source>
        <dbReference type="EMBL" id="POB48132.1"/>
    </source>
</evidence>
<evidence type="ECO:0000256" key="1">
    <source>
        <dbReference type="ARBA" id="ARBA00010923"/>
    </source>
</evidence>
<proteinExistence type="inferred from homology"/>
<reference evidence="5 6" key="1">
    <citation type="journal article" date="2018" name="Front. Microbiol.">
        <title>Phylogeny of Vibrio vulnificus from the Analysis of the Core-Genome: Implications for Intra-Species Taxonomy.</title>
        <authorList>
            <person name="Roig F.J."/>
            <person name="Gonzalez-Candelas F."/>
            <person name="Sanjuan E."/>
            <person name="Fouz B."/>
            <person name="Feil E.J."/>
            <person name="Llorens C."/>
            <person name="Baker-Austin C."/>
            <person name="Oliver J.D."/>
            <person name="Danin-Poleg Y."/>
            <person name="Gibas C.J."/>
            <person name="Kashi Y."/>
            <person name="Gulig P.A."/>
            <person name="Morrison S.S."/>
            <person name="Amaro C."/>
        </authorList>
    </citation>
    <scope>NUCLEOTIDE SEQUENCE [LARGE SCALE GENOMIC DNA]</scope>
    <source>
        <strain evidence="5 6">CECT4608</strain>
    </source>
</reference>
<keyword evidence="5" id="KW-0255">Endonuclease</keyword>
<feature type="domain" description="Type I restriction modification DNA specificity" evidence="4">
    <location>
        <begin position="35"/>
        <end position="195"/>
    </location>
</feature>
<keyword evidence="3" id="KW-0238">DNA-binding</keyword>
<dbReference type="EMBL" id="PDGH01000081">
    <property type="protein sequence ID" value="POB48132.1"/>
    <property type="molecule type" value="Genomic_DNA"/>
</dbReference>
<dbReference type="GO" id="GO:0004519">
    <property type="term" value="F:endonuclease activity"/>
    <property type="evidence" value="ECO:0007669"/>
    <property type="project" value="UniProtKB-KW"/>
</dbReference>
<evidence type="ECO:0000256" key="2">
    <source>
        <dbReference type="ARBA" id="ARBA00022747"/>
    </source>
</evidence>
<dbReference type="GO" id="GO:0003677">
    <property type="term" value="F:DNA binding"/>
    <property type="evidence" value="ECO:0007669"/>
    <property type="project" value="UniProtKB-KW"/>
</dbReference>
<name>A0A2S3R362_VIBVL</name>
<dbReference type="Gene3D" id="1.10.287.1120">
    <property type="entry name" value="Bipartite methylase S protein"/>
    <property type="match status" value="1"/>
</dbReference>
<keyword evidence="5" id="KW-0378">Hydrolase</keyword>
<comment type="similarity">
    <text evidence="1">Belongs to the type-I restriction system S methylase family.</text>
</comment>
<dbReference type="PANTHER" id="PTHR30408:SF12">
    <property type="entry name" value="TYPE I RESTRICTION ENZYME MJAVIII SPECIFICITY SUBUNIT"/>
    <property type="match status" value="1"/>
</dbReference>
<keyword evidence="2" id="KW-0680">Restriction system</keyword>
<organism evidence="5 6">
    <name type="scientific">Vibrio vulnificus</name>
    <dbReference type="NCBI Taxonomy" id="672"/>
    <lineage>
        <taxon>Bacteria</taxon>
        <taxon>Pseudomonadati</taxon>
        <taxon>Pseudomonadota</taxon>
        <taxon>Gammaproteobacteria</taxon>
        <taxon>Vibrionales</taxon>
        <taxon>Vibrionaceae</taxon>
        <taxon>Vibrio</taxon>
    </lineage>
</organism>
<accession>A0A2S3R362</accession>
<dbReference type="GO" id="GO:0009307">
    <property type="term" value="P:DNA restriction-modification system"/>
    <property type="evidence" value="ECO:0007669"/>
    <property type="project" value="UniProtKB-KW"/>
</dbReference>
<protein>
    <submittedName>
        <fullName evidence="5">Restriction endonuclease subunit S</fullName>
    </submittedName>
</protein>
<dbReference type="InterPro" id="IPR044946">
    <property type="entry name" value="Restrct_endonuc_typeI_TRD_sf"/>
</dbReference>
<dbReference type="InterPro" id="IPR000055">
    <property type="entry name" value="Restrct_endonuc_typeI_TRD"/>
</dbReference>
<dbReference type="Gene3D" id="3.90.220.20">
    <property type="entry name" value="DNA methylase specificity domains"/>
    <property type="match status" value="2"/>
</dbReference>
<feature type="domain" description="Type I restriction modification DNA specificity" evidence="4">
    <location>
        <begin position="233"/>
        <end position="411"/>
    </location>
</feature>
<dbReference type="InterPro" id="IPR052021">
    <property type="entry name" value="Type-I_RS_S_subunit"/>
</dbReference>
<evidence type="ECO:0000259" key="4">
    <source>
        <dbReference type="Pfam" id="PF01420"/>
    </source>
</evidence>
<dbReference type="AlphaFoldDB" id="A0A2S3R362"/>
<evidence type="ECO:0000256" key="3">
    <source>
        <dbReference type="ARBA" id="ARBA00023125"/>
    </source>
</evidence>
<dbReference type="SUPFAM" id="SSF116734">
    <property type="entry name" value="DNA methylase specificity domain"/>
    <property type="match status" value="2"/>
</dbReference>
<comment type="caution">
    <text evidence="5">The sequence shown here is derived from an EMBL/GenBank/DDBJ whole genome shotgun (WGS) entry which is preliminary data.</text>
</comment>
<dbReference type="RefSeq" id="WP_103200276.1">
    <property type="nucleotide sequence ID" value="NZ_JAMQXX010000060.1"/>
</dbReference>
<dbReference type="PANTHER" id="PTHR30408">
    <property type="entry name" value="TYPE-1 RESTRICTION ENZYME ECOKI SPECIFICITY PROTEIN"/>
    <property type="match status" value="1"/>
</dbReference>
<sequence length="447" mass="51148">MAGRYKAYSEYKRSNHEWLGDVPSHWDVVYSKWLFNERNDKANQSDEMLTASQKYGVIPQGMFMQLEQQKVVQVQKGHDILKQVKRNDFVISMRSFQGGIEFCEYNGAVSSAYVPLEPKTELNLSYFKYLFKSKPYIQALQATTNLVRDGQALRYNNFLQVKLPVPQHNEAEKIGSFLDHETAKIDTLIAKQEKLIELLKEKRQAVISHAVTKGLNPDAPMKDSGVEWLGEVPEHWKVSKLKFESSVVDCRNKTPEYFDDGEYFVVRTTNVKNQNLNFNGALYTNEKNFKVWTQRGVPPVGSILFTREAPTGEVCRVPDNLKFCMGQRMMNFIANDELYSDYLFDYLISDCLERYIGSVSHGSTVSHLRVEQVENIPVLVPPQNEITNIHNEISKLKKKYDALEAKALATIDLMKERKTALISAAVTGKIDVRHFVAEQEQPQGVQG</sequence>
<keyword evidence="5" id="KW-0540">Nuclease</keyword>
<dbReference type="Pfam" id="PF01420">
    <property type="entry name" value="Methylase_S"/>
    <property type="match status" value="2"/>
</dbReference>